<feature type="transmembrane region" description="Helical" evidence="1">
    <location>
        <begin position="91"/>
        <end position="111"/>
    </location>
</feature>
<dbReference type="EMBL" id="JAPEUX010000004">
    <property type="protein sequence ID" value="KAJ4353518.1"/>
    <property type="molecule type" value="Genomic_DNA"/>
</dbReference>
<sequence>MGGLHPKYSCRKGLWHYGCFNREYDQSHWKAKHWTQHWEQHWSYCCRRYDPMRNKYTDMPIVFEGYYDYDSLPPSWSPVFRRDTVSRNEQLYAGLTLGQWLWMIFAMVVVMGEFES</sequence>
<gene>
    <name evidence="2" type="ORF">N0V89_005248</name>
</gene>
<organism evidence="2 3">
    <name type="scientific">Didymosphaeria variabile</name>
    <dbReference type="NCBI Taxonomy" id="1932322"/>
    <lineage>
        <taxon>Eukaryota</taxon>
        <taxon>Fungi</taxon>
        <taxon>Dikarya</taxon>
        <taxon>Ascomycota</taxon>
        <taxon>Pezizomycotina</taxon>
        <taxon>Dothideomycetes</taxon>
        <taxon>Pleosporomycetidae</taxon>
        <taxon>Pleosporales</taxon>
        <taxon>Massarineae</taxon>
        <taxon>Didymosphaeriaceae</taxon>
        <taxon>Didymosphaeria</taxon>
    </lineage>
</organism>
<dbReference type="Proteomes" id="UP001140513">
    <property type="component" value="Unassembled WGS sequence"/>
</dbReference>
<dbReference type="RefSeq" id="XP_056071292.1">
    <property type="nucleotide sequence ID" value="XM_056214025.1"/>
</dbReference>
<protein>
    <submittedName>
        <fullName evidence="2">Uncharacterized protein</fullName>
    </submittedName>
</protein>
<reference evidence="2" key="1">
    <citation type="submission" date="2022-10" db="EMBL/GenBank/DDBJ databases">
        <title>Tapping the CABI collections for fungal endophytes: first genome assemblies for Collariella, Neodidymelliopsis, Ascochyta clinopodiicola, Didymella pomorum, Didymosphaeria variabile, Neocosmospora piperis and Neocucurbitaria cava.</title>
        <authorList>
            <person name="Hill R."/>
        </authorList>
    </citation>
    <scope>NUCLEOTIDE SEQUENCE</scope>
    <source>
        <strain evidence="2">IMI 356815</strain>
    </source>
</reference>
<keyword evidence="1" id="KW-0472">Membrane</keyword>
<dbReference type="AlphaFoldDB" id="A0A9W8XLV3"/>
<name>A0A9W8XLV3_9PLEO</name>
<evidence type="ECO:0000313" key="3">
    <source>
        <dbReference type="Proteomes" id="UP001140513"/>
    </source>
</evidence>
<accession>A0A9W8XLV3</accession>
<evidence type="ECO:0000313" key="2">
    <source>
        <dbReference type="EMBL" id="KAJ4353518.1"/>
    </source>
</evidence>
<evidence type="ECO:0000256" key="1">
    <source>
        <dbReference type="SAM" id="Phobius"/>
    </source>
</evidence>
<keyword evidence="3" id="KW-1185">Reference proteome</keyword>
<keyword evidence="1" id="KW-0812">Transmembrane</keyword>
<proteinExistence type="predicted"/>
<comment type="caution">
    <text evidence="2">The sequence shown here is derived from an EMBL/GenBank/DDBJ whole genome shotgun (WGS) entry which is preliminary data.</text>
</comment>
<keyword evidence="1" id="KW-1133">Transmembrane helix</keyword>
<dbReference type="GeneID" id="80908778"/>